<dbReference type="InterPro" id="IPR011990">
    <property type="entry name" value="TPR-like_helical_dom_sf"/>
</dbReference>
<dbReference type="Gene3D" id="1.25.40.10">
    <property type="entry name" value="Tetratricopeptide repeat domain"/>
    <property type="match status" value="1"/>
</dbReference>
<name>A0A538UBG8_UNCEI</name>
<proteinExistence type="predicted"/>
<dbReference type="SUPFAM" id="SSF81901">
    <property type="entry name" value="HCP-like"/>
    <property type="match status" value="1"/>
</dbReference>
<dbReference type="Proteomes" id="UP000319836">
    <property type="component" value="Unassembled WGS sequence"/>
</dbReference>
<organism evidence="1 2">
    <name type="scientific">Eiseniibacteriota bacterium</name>
    <dbReference type="NCBI Taxonomy" id="2212470"/>
    <lineage>
        <taxon>Bacteria</taxon>
        <taxon>Candidatus Eiseniibacteriota</taxon>
    </lineage>
</organism>
<reference evidence="1 2" key="1">
    <citation type="journal article" date="2019" name="Nat. Microbiol.">
        <title>Mediterranean grassland soil C-N compound turnover is dependent on rainfall and depth, and is mediated by genomically divergent microorganisms.</title>
        <authorList>
            <person name="Diamond S."/>
            <person name="Andeer P.F."/>
            <person name="Li Z."/>
            <person name="Crits-Christoph A."/>
            <person name="Burstein D."/>
            <person name="Anantharaman K."/>
            <person name="Lane K.R."/>
            <person name="Thomas B.C."/>
            <person name="Pan C."/>
            <person name="Northen T.R."/>
            <person name="Banfield J.F."/>
        </authorList>
    </citation>
    <scope>NUCLEOTIDE SEQUENCE [LARGE SCALE GENOMIC DNA]</scope>
    <source>
        <strain evidence="1">WS_10</strain>
    </source>
</reference>
<sequence>MKIVEGARARMVAAWSVALASGALAYGLAVMAYDRLPRPRPLQELAYYPSGRHLRPAALGHAETAADLAWLRAVQYYGEHRSTDLRFDHMDHVFDVLTTLSPTFIPAYVFGAFALAQEGFDFPQAEQLMLKGIDNNPTSGELAFQLGFLYYVKPGGRDLRHAGEYFEQAARQPDAPPQSQRFAAYSRQNAGDLVVAQALWGEVYRTSKNKLMREMAERQLRKIQEATATGRTEVAVKKLATPRVLIRHPSPSTR</sequence>
<gene>
    <name evidence="1" type="ORF">E6K80_00640</name>
</gene>
<accession>A0A538UBG8</accession>
<protein>
    <submittedName>
        <fullName evidence="1">Uncharacterized protein</fullName>
    </submittedName>
</protein>
<evidence type="ECO:0000313" key="1">
    <source>
        <dbReference type="EMBL" id="TMQ73252.1"/>
    </source>
</evidence>
<dbReference type="EMBL" id="VBPA01000015">
    <property type="protein sequence ID" value="TMQ73252.1"/>
    <property type="molecule type" value="Genomic_DNA"/>
</dbReference>
<dbReference type="AlphaFoldDB" id="A0A538UBG8"/>
<comment type="caution">
    <text evidence="1">The sequence shown here is derived from an EMBL/GenBank/DDBJ whole genome shotgun (WGS) entry which is preliminary data.</text>
</comment>
<evidence type="ECO:0000313" key="2">
    <source>
        <dbReference type="Proteomes" id="UP000319836"/>
    </source>
</evidence>